<keyword evidence="3" id="KW-0804">Transcription</keyword>
<feature type="domain" description="HTH luxR-type" evidence="4">
    <location>
        <begin position="172"/>
        <end position="237"/>
    </location>
</feature>
<dbReference type="GO" id="GO:0003677">
    <property type="term" value="F:DNA binding"/>
    <property type="evidence" value="ECO:0007669"/>
    <property type="project" value="UniProtKB-KW"/>
</dbReference>
<dbReference type="PROSITE" id="PS00622">
    <property type="entry name" value="HTH_LUXR_1"/>
    <property type="match status" value="1"/>
</dbReference>
<proteinExistence type="predicted"/>
<dbReference type="EMBL" id="WLZX01000002">
    <property type="protein sequence ID" value="MTD27026.1"/>
    <property type="molecule type" value="Genomic_DNA"/>
</dbReference>
<keyword evidence="8" id="KW-1185">Reference proteome</keyword>
<dbReference type="InterPro" id="IPR000792">
    <property type="entry name" value="Tscrpt_reg_LuxR_C"/>
</dbReference>
<dbReference type="InterPro" id="IPR036388">
    <property type="entry name" value="WH-like_DNA-bd_sf"/>
</dbReference>
<dbReference type="EMBL" id="CP046509">
    <property type="protein sequence ID" value="QGU88585.1"/>
    <property type="molecule type" value="Genomic_DNA"/>
</dbReference>
<organism evidence="6 7">
    <name type="scientific">Erwinia sorbitola</name>
    <dbReference type="NCBI Taxonomy" id="2681984"/>
    <lineage>
        <taxon>Bacteria</taxon>
        <taxon>Pseudomonadati</taxon>
        <taxon>Pseudomonadota</taxon>
        <taxon>Gammaproteobacteria</taxon>
        <taxon>Enterobacterales</taxon>
        <taxon>Erwiniaceae</taxon>
        <taxon>Erwinia</taxon>
    </lineage>
</organism>
<dbReference type="CDD" id="cd06170">
    <property type="entry name" value="LuxR_C_like"/>
    <property type="match status" value="1"/>
</dbReference>
<dbReference type="PANTHER" id="PTHR44688">
    <property type="entry name" value="DNA-BINDING TRANSCRIPTIONAL ACTIVATOR DEVR_DOSR"/>
    <property type="match status" value="1"/>
</dbReference>
<evidence type="ECO:0000313" key="7">
    <source>
        <dbReference type="Proteomes" id="UP000424752"/>
    </source>
</evidence>
<dbReference type="Gene3D" id="3.30.450.80">
    <property type="entry name" value="Transcription factor LuxR-like, autoinducer-binding domain"/>
    <property type="match status" value="1"/>
</dbReference>
<evidence type="ECO:0000256" key="3">
    <source>
        <dbReference type="ARBA" id="ARBA00023163"/>
    </source>
</evidence>
<dbReference type="RefSeq" id="WP_154752303.1">
    <property type="nucleotide sequence ID" value="NZ_CP046509.1"/>
</dbReference>
<dbReference type="PROSITE" id="PS50043">
    <property type="entry name" value="HTH_LUXR_2"/>
    <property type="match status" value="1"/>
</dbReference>
<reference evidence="5 8" key="1">
    <citation type="submission" date="2019-11" db="EMBL/GenBank/DDBJ databases">
        <title>Erwinia sp. nov., isolated from feces of birds in Tibet plateau of China.</title>
        <authorList>
            <person name="Ge Y."/>
        </authorList>
    </citation>
    <scope>NUCLEOTIDE SEQUENCE [LARGE SCALE GENOMIC DNA]</scope>
    <source>
        <strain evidence="5 8">J316</strain>
    </source>
</reference>
<evidence type="ECO:0000256" key="2">
    <source>
        <dbReference type="ARBA" id="ARBA00023125"/>
    </source>
</evidence>
<dbReference type="Pfam" id="PF00196">
    <property type="entry name" value="GerE"/>
    <property type="match status" value="1"/>
</dbReference>
<keyword evidence="1" id="KW-0805">Transcription regulation</keyword>
<evidence type="ECO:0000256" key="1">
    <source>
        <dbReference type="ARBA" id="ARBA00023015"/>
    </source>
</evidence>
<keyword evidence="2" id="KW-0238">DNA-binding</keyword>
<dbReference type="SUPFAM" id="SSF46894">
    <property type="entry name" value="C-terminal effector domain of the bipartite response regulators"/>
    <property type="match status" value="1"/>
</dbReference>
<name>A0A6I6EKG6_9GAMM</name>
<evidence type="ECO:0000259" key="4">
    <source>
        <dbReference type="PROSITE" id="PS50043"/>
    </source>
</evidence>
<dbReference type="InterPro" id="IPR036693">
    <property type="entry name" value="TF_LuxR_autoind-bd_dom_sf"/>
</dbReference>
<dbReference type="SUPFAM" id="SSF75516">
    <property type="entry name" value="Pheromone-binding domain of LuxR-like quorum-sensing transcription factors"/>
    <property type="match status" value="1"/>
</dbReference>
<dbReference type="Proteomes" id="UP000480164">
    <property type="component" value="Unassembled WGS sequence"/>
</dbReference>
<protein>
    <submittedName>
        <fullName evidence="6">LuxR family transcriptional regulator</fullName>
    </submittedName>
</protein>
<accession>A0A6I6EKG6</accession>
<evidence type="ECO:0000313" key="5">
    <source>
        <dbReference type="EMBL" id="MTD27026.1"/>
    </source>
</evidence>
<dbReference type="InterPro" id="IPR016032">
    <property type="entry name" value="Sig_transdc_resp-reg_C-effctor"/>
</dbReference>
<dbReference type="Gene3D" id="1.10.10.10">
    <property type="entry name" value="Winged helix-like DNA-binding domain superfamily/Winged helix DNA-binding domain"/>
    <property type="match status" value="1"/>
</dbReference>
<dbReference type="GO" id="GO:0006355">
    <property type="term" value="P:regulation of DNA-templated transcription"/>
    <property type="evidence" value="ECO:0007669"/>
    <property type="project" value="InterPro"/>
</dbReference>
<dbReference type="InterPro" id="IPR005143">
    <property type="entry name" value="TF_LuxR_autoind-bd_dom"/>
</dbReference>
<evidence type="ECO:0000313" key="6">
    <source>
        <dbReference type="EMBL" id="QGU88585.1"/>
    </source>
</evidence>
<dbReference type="AlphaFoldDB" id="A0A6I6EKG6"/>
<dbReference type="Proteomes" id="UP000424752">
    <property type="component" value="Chromosome"/>
</dbReference>
<dbReference type="KEGG" id="erwi:GN242_15765"/>
<gene>
    <name evidence="5" type="ORF">GK011_08755</name>
    <name evidence="6" type="ORF">GN242_15765</name>
</gene>
<dbReference type="PRINTS" id="PR00038">
    <property type="entry name" value="HTHLUXR"/>
</dbReference>
<dbReference type="PANTHER" id="PTHR44688:SF16">
    <property type="entry name" value="DNA-BINDING TRANSCRIPTIONAL ACTIVATOR DEVR_DOSR"/>
    <property type="match status" value="1"/>
</dbReference>
<evidence type="ECO:0000313" key="8">
    <source>
        <dbReference type="Proteomes" id="UP000480164"/>
    </source>
</evidence>
<dbReference type="Pfam" id="PF03472">
    <property type="entry name" value="Autoind_bind"/>
    <property type="match status" value="1"/>
</dbReference>
<reference evidence="6 7" key="2">
    <citation type="submission" date="2019-12" db="EMBL/GenBank/DDBJ databases">
        <title>Erwinia sp. nov., isolated from droppings of birds in the Qinghai-Tiebt plateau of China.</title>
        <authorList>
            <person name="Ge Y."/>
        </authorList>
    </citation>
    <scope>NUCLEOTIDE SEQUENCE [LARGE SCALE GENOMIC DNA]</scope>
    <source>
        <strain evidence="6 7">J780</strain>
    </source>
</reference>
<accession>A0A6L6GN20</accession>
<dbReference type="SMART" id="SM00421">
    <property type="entry name" value="HTH_LUXR"/>
    <property type="match status" value="1"/>
</dbReference>
<sequence>MRDSFFSNSTINSIIKQRLEKRLKAYKNIKYVYAIMSKNNPVNLTIISNRQEWFEFYKENNFQFIDPVVCAALHRLTPFSWDENFLVAQGIKSLSFFNIARNHNIVNGYTFLLHDQYNNLVMLSLFSDNNHENGIEEIIETDKDKFQMLLMLTHEKTIHLYQKIVLESEFKKMNNNNIFSNRENEIIYWVSVGKSYQEIAVIIGIKVTTVKYHIANAIKKLGVNNAKHAVRLGIELQLIRPVFPDTTTDH</sequence>